<comment type="caution">
    <text evidence="3">The sequence shown here is derived from an EMBL/GenBank/DDBJ whole genome shotgun (WGS) entry which is preliminary data.</text>
</comment>
<keyword evidence="4" id="KW-1185">Reference proteome</keyword>
<reference evidence="3 4" key="1">
    <citation type="submission" date="2016-07" db="EMBL/GenBank/DDBJ databases">
        <title>Draft genome sequence of Prauserella sp. YIM 121212, isolated from alkaline soil.</title>
        <authorList>
            <person name="Ruckert C."/>
            <person name="Albersmeier A."/>
            <person name="Jiang C.-L."/>
            <person name="Jiang Y."/>
            <person name="Kalinowski J."/>
            <person name="Schneider O."/>
            <person name="Winkler A."/>
            <person name="Zotchev S.B."/>
        </authorList>
    </citation>
    <scope>NUCLEOTIDE SEQUENCE [LARGE SCALE GENOMIC DNA]</scope>
    <source>
        <strain evidence="3 4">YIM 121212</strain>
    </source>
</reference>
<dbReference type="SUPFAM" id="SSF53474">
    <property type="entry name" value="alpha/beta-Hydrolases"/>
    <property type="match status" value="1"/>
</dbReference>
<name>A0A318LMK1_9PSEU</name>
<evidence type="ECO:0000259" key="2">
    <source>
        <dbReference type="Pfam" id="PF07859"/>
    </source>
</evidence>
<dbReference type="InterPro" id="IPR013094">
    <property type="entry name" value="AB_hydrolase_3"/>
</dbReference>
<dbReference type="PANTHER" id="PTHR48081:SF8">
    <property type="entry name" value="ALPHA_BETA HYDROLASE FOLD-3 DOMAIN-CONTAINING PROTEIN-RELATED"/>
    <property type="match status" value="1"/>
</dbReference>
<dbReference type="PANTHER" id="PTHR48081">
    <property type="entry name" value="AB HYDROLASE SUPERFAMILY PROTEIN C4A8.06C"/>
    <property type="match status" value="1"/>
</dbReference>
<dbReference type="AlphaFoldDB" id="A0A318LMK1"/>
<dbReference type="Proteomes" id="UP000247892">
    <property type="component" value="Unassembled WGS sequence"/>
</dbReference>
<keyword evidence="1" id="KW-0378">Hydrolase</keyword>
<dbReference type="OrthoDB" id="9803828at2"/>
<accession>A0A318LMK1</accession>
<dbReference type="InterPro" id="IPR050300">
    <property type="entry name" value="GDXG_lipolytic_enzyme"/>
</dbReference>
<proteinExistence type="predicted"/>
<dbReference type="RefSeq" id="WP_110340662.1">
    <property type="nucleotide sequence ID" value="NZ_MASU01000011.1"/>
</dbReference>
<dbReference type="Pfam" id="PF07859">
    <property type="entry name" value="Abhydrolase_3"/>
    <property type="match status" value="1"/>
</dbReference>
<evidence type="ECO:0000313" key="3">
    <source>
        <dbReference type="EMBL" id="PXY26260.1"/>
    </source>
</evidence>
<dbReference type="Gene3D" id="3.40.50.1820">
    <property type="entry name" value="alpha/beta hydrolase"/>
    <property type="match status" value="1"/>
</dbReference>
<organism evidence="3 4">
    <name type="scientific">Prauserella flavalba</name>
    <dbReference type="NCBI Taxonomy" id="1477506"/>
    <lineage>
        <taxon>Bacteria</taxon>
        <taxon>Bacillati</taxon>
        <taxon>Actinomycetota</taxon>
        <taxon>Actinomycetes</taxon>
        <taxon>Pseudonocardiales</taxon>
        <taxon>Pseudonocardiaceae</taxon>
        <taxon>Prauserella</taxon>
    </lineage>
</organism>
<sequence length="313" mass="34944">MFRGTSLRARLFIARLWLTRAKKTYADVGALHRSIEQSQGPGAAQPPATLWRRLSVRCREVDGRPCYTLAPKAPTSSKHVLYFHGGAYVHQIQKDHWSFFERLIERTGCTVTVPIYPLAPDHKSDETVRMIKDAYNELLGDTDPGDRVIMGDSAGGALALVLSEALEEAHEPQPKELVLICPWLDITMTDPALPELDRIDPYLAVAGLREAGRLYAGDLDKRDPLVSPLFGPLSNLGRVSVFVGTRDVLLVDARRLRDRARDVGVGLEYHEYPGMFHAWLLADIPEGHDALKRIATVVGRVREFPHETRESPA</sequence>
<feature type="domain" description="Alpha/beta hydrolase fold-3" evidence="2">
    <location>
        <begin position="80"/>
        <end position="280"/>
    </location>
</feature>
<dbReference type="GO" id="GO:0016787">
    <property type="term" value="F:hydrolase activity"/>
    <property type="evidence" value="ECO:0007669"/>
    <property type="project" value="UniProtKB-KW"/>
</dbReference>
<evidence type="ECO:0000256" key="1">
    <source>
        <dbReference type="ARBA" id="ARBA00022801"/>
    </source>
</evidence>
<protein>
    <submittedName>
        <fullName evidence="3">Esterase</fullName>
    </submittedName>
</protein>
<dbReference type="EMBL" id="MASU01000011">
    <property type="protein sequence ID" value="PXY26260.1"/>
    <property type="molecule type" value="Genomic_DNA"/>
</dbReference>
<evidence type="ECO:0000313" key="4">
    <source>
        <dbReference type="Proteomes" id="UP000247892"/>
    </source>
</evidence>
<dbReference type="InterPro" id="IPR029058">
    <property type="entry name" value="AB_hydrolase_fold"/>
</dbReference>
<gene>
    <name evidence="3" type="ORF">BA062_24170</name>
</gene>